<dbReference type="InterPro" id="IPR002136">
    <property type="entry name" value="Ribosomal_uL4"/>
</dbReference>
<dbReference type="GO" id="GO:0006412">
    <property type="term" value="P:translation"/>
    <property type="evidence" value="ECO:0007669"/>
    <property type="project" value="UniProtKB-UniRule"/>
</dbReference>
<comment type="subunit">
    <text evidence="5">Part of the 50S ribosomal subunit.</text>
</comment>
<dbReference type="GO" id="GO:1990904">
    <property type="term" value="C:ribonucleoprotein complex"/>
    <property type="evidence" value="ECO:0007669"/>
    <property type="project" value="UniProtKB-KW"/>
</dbReference>
<evidence type="ECO:0000256" key="3">
    <source>
        <dbReference type="ARBA" id="ARBA00023274"/>
    </source>
</evidence>
<accession>A0A2M9ZGE3</accession>
<dbReference type="EMBL" id="NPDT01000001">
    <property type="protein sequence ID" value="PJZ67465.1"/>
    <property type="molecule type" value="Genomic_DNA"/>
</dbReference>
<evidence type="ECO:0000256" key="6">
    <source>
        <dbReference type="SAM" id="MobiDB-lite"/>
    </source>
</evidence>
<dbReference type="InterPro" id="IPR023574">
    <property type="entry name" value="Ribosomal_uL4_dom_sf"/>
</dbReference>
<evidence type="ECO:0000313" key="7">
    <source>
        <dbReference type="EMBL" id="PJZ67465.1"/>
    </source>
</evidence>
<comment type="similarity">
    <text evidence="1 5">Belongs to the universal ribosomal protein uL4 family.</text>
</comment>
<evidence type="ECO:0000256" key="4">
    <source>
        <dbReference type="ARBA" id="ARBA00035244"/>
    </source>
</evidence>
<dbReference type="GO" id="GO:0005840">
    <property type="term" value="C:ribosome"/>
    <property type="evidence" value="ECO:0007669"/>
    <property type="project" value="UniProtKB-KW"/>
</dbReference>
<sequence>MKAQKYSKEGKLLSEIELPAALFESKFSSGAIYDAIKAENANLRSGNHHTKTRSEVSGGGKKPWAQKGTGRARQGSIRAPHWVGGGTVHGPRKRDYSYKVSPKVKRRAVLSVLNKKAQGASIKVVEDLDPKEFSTKAFATLFNNIGLKNTGVIGFLVGGENDFIKKSVRNIPTVKYINSKRIAVRDILYNRNLVITEGALGEILKHYGEGK</sequence>
<keyword evidence="5" id="KW-0699">rRNA-binding</keyword>
<comment type="function">
    <text evidence="5">One of the primary rRNA binding proteins, this protein initially binds near the 5'-end of the 23S rRNA. It is important during the early stages of 50S assembly. It makes multiple contacts with different domains of the 23S rRNA in the assembled 50S subunit and ribosome.</text>
</comment>
<proteinExistence type="inferred from homology"/>
<organism evidence="7 8">
    <name type="scientific">Leptospira wolffii</name>
    <dbReference type="NCBI Taxonomy" id="409998"/>
    <lineage>
        <taxon>Bacteria</taxon>
        <taxon>Pseudomonadati</taxon>
        <taxon>Spirochaetota</taxon>
        <taxon>Spirochaetia</taxon>
        <taxon>Leptospirales</taxon>
        <taxon>Leptospiraceae</taxon>
        <taxon>Leptospira</taxon>
    </lineage>
</organism>
<evidence type="ECO:0000256" key="1">
    <source>
        <dbReference type="ARBA" id="ARBA00010528"/>
    </source>
</evidence>
<dbReference type="GO" id="GO:0019843">
    <property type="term" value="F:rRNA binding"/>
    <property type="evidence" value="ECO:0007669"/>
    <property type="project" value="UniProtKB-UniRule"/>
</dbReference>
<keyword evidence="3 5" id="KW-0687">Ribonucleoprotein</keyword>
<evidence type="ECO:0000256" key="5">
    <source>
        <dbReference type="HAMAP-Rule" id="MF_01328"/>
    </source>
</evidence>
<dbReference type="PANTHER" id="PTHR10746">
    <property type="entry name" value="50S RIBOSOMAL PROTEIN L4"/>
    <property type="match status" value="1"/>
</dbReference>
<feature type="region of interest" description="Disordered" evidence="6">
    <location>
        <begin position="45"/>
        <end position="95"/>
    </location>
</feature>
<gene>
    <name evidence="5" type="primary">rplD</name>
    <name evidence="7" type="ORF">CH371_05450</name>
</gene>
<dbReference type="Proteomes" id="UP000231912">
    <property type="component" value="Unassembled WGS sequence"/>
</dbReference>
<comment type="function">
    <text evidence="5">Forms part of the polypeptide exit tunnel.</text>
</comment>
<name>A0A2M9ZGE3_9LEPT</name>
<dbReference type="AlphaFoldDB" id="A0A2M9ZGE3"/>
<dbReference type="Gene3D" id="3.40.1370.10">
    <property type="match status" value="1"/>
</dbReference>
<keyword evidence="2 5" id="KW-0689">Ribosomal protein</keyword>
<evidence type="ECO:0000256" key="2">
    <source>
        <dbReference type="ARBA" id="ARBA00022980"/>
    </source>
</evidence>
<dbReference type="GO" id="GO:0003735">
    <property type="term" value="F:structural constituent of ribosome"/>
    <property type="evidence" value="ECO:0007669"/>
    <property type="project" value="InterPro"/>
</dbReference>
<dbReference type="PANTHER" id="PTHR10746:SF6">
    <property type="entry name" value="LARGE RIBOSOMAL SUBUNIT PROTEIN UL4M"/>
    <property type="match status" value="1"/>
</dbReference>
<dbReference type="RefSeq" id="WP_016547291.1">
    <property type="nucleotide sequence ID" value="NZ_NPDT01000001.1"/>
</dbReference>
<dbReference type="InterPro" id="IPR013005">
    <property type="entry name" value="Ribosomal_uL4-like"/>
</dbReference>
<protein>
    <recommendedName>
        <fullName evidence="4 5">Large ribosomal subunit protein uL4</fullName>
    </recommendedName>
</protein>
<reference evidence="7 8" key="1">
    <citation type="submission" date="2017-07" db="EMBL/GenBank/DDBJ databases">
        <title>Leptospira spp. isolated from tropical soils.</title>
        <authorList>
            <person name="Thibeaux R."/>
            <person name="Iraola G."/>
            <person name="Ferres I."/>
            <person name="Bierque E."/>
            <person name="Girault D."/>
            <person name="Soupe-Gilbert M.-E."/>
            <person name="Picardeau M."/>
            <person name="Goarant C."/>
        </authorList>
    </citation>
    <scope>NUCLEOTIDE SEQUENCE [LARGE SCALE GENOMIC DNA]</scope>
    <source>
        <strain evidence="7 8">FH2-C-A2</strain>
    </source>
</reference>
<keyword evidence="5" id="KW-0694">RNA-binding</keyword>
<dbReference type="NCBIfam" id="TIGR03953">
    <property type="entry name" value="rplD_bact"/>
    <property type="match status" value="1"/>
</dbReference>
<evidence type="ECO:0000313" key="8">
    <source>
        <dbReference type="Proteomes" id="UP000231912"/>
    </source>
</evidence>
<dbReference type="SUPFAM" id="SSF52166">
    <property type="entry name" value="Ribosomal protein L4"/>
    <property type="match status" value="1"/>
</dbReference>
<dbReference type="HAMAP" id="MF_01328_B">
    <property type="entry name" value="Ribosomal_uL4_B"/>
    <property type="match status" value="1"/>
</dbReference>
<dbReference type="Pfam" id="PF00573">
    <property type="entry name" value="Ribosomal_L4"/>
    <property type="match status" value="1"/>
</dbReference>
<comment type="caution">
    <text evidence="7">The sequence shown here is derived from an EMBL/GenBank/DDBJ whole genome shotgun (WGS) entry which is preliminary data.</text>
</comment>